<dbReference type="InterPro" id="IPR023614">
    <property type="entry name" value="Porin_dom_sf"/>
</dbReference>
<accession>A0A1N7D5T1</accession>
<dbReference type="Gene3D" id="2.40.160.10">
    <property type="entry name" value="Porin"/>
    <property type="match status" value="1"/>
</dbReference>
<gene>
    <name evidence="2" type="ORF">SAMN02745664_1015</name>
</gene>
<dbReference type="RefSeq" id="WP_076554097.1">
    <property type="nucleotide sequence ID" value="NZ_FTNU01000001.1"/>
</dbReference>
<keyword evidence="3" id="KW-1185">Reference proteome</keyword>
<evidence type="ECO:0000313" key="2">
    <source>
        <dbReference type="EMBL" id="SIR71151.1"/>
    </source>
</evidence>
<feature type="chain" id="PRO_5012636576" description="Porin" evidence="1">
    <location>
        <begin position="29"/>
        <end position="445"/>
    </location>
</feature>
<name>A0A1N7D5T1_9GAMM</name>
<feature type="signal peptide" evidence="1">
    <location>
        <begin position="1"/>
        <end position="28"/>
    </location>
</feature>
<evidence type="ECO:0008006" key="4">
    <source>
        <dbReference type="Google" id="ProtNLM"/>
    </source>
</evidence>
<dbReference type="AlphaFoldDB" id="A0A1N7D5T1"/>
<sequence>MKTSTKLFRLSKLAMVVGTVGLATSSQAVYNIYKKNGLSLDINGQVDIQATKKDQQHNVLFDADGYDWYRSGTTSRTSLVDTSYNLTNTDKKPRLNQTSGVSYVEFRASQELPYDWRVTGNVGLGYSDSRDMYLNNSSISFDKKNQGAISIGRQYLHTNYVNRTGTDTPLDIFSSSALRLDYYGIKGLHTSAYYSFTGINDVREEDNSGLKSGFGASVSYRYPFADNQSVRVAAGYSQNKANPAYSNTTYTGLNSSGRNTVFQNYGWVENTLNRYPEKTQGAAVSLEYQAGPFLIAADAGRKKESMSDQRVPLDSNTTTYGTVLDNKKTDYVGAKFAYDINPVVQISTGYGVKKTKSTLKEGAKPLFATWPANRLEGFSYVDGDELYLFDKAKSKEIYAQIDYRIRPNVRLYTRYDREKTTYQVANTDYAETKDANVRAGVVFSF</sequence>
<dbReference type="SUPFAM" id="SSF56935">
    <property type="entry name" value="Porins"/>
    <property type="match status" value="1"/>
</dbReference>
<dbReference type="STRING" id="34061.B0189_00315"/>
<evidence type="ECO:0000256" key="1">
    <source>
        <dbReference type="SAM" id="SignalP"/>
    </source>
</evidence>
<protein>
    <recommendedName>
        <fullName evidence="4">Porin</fullName>
    </recommendedName>
</protein>
<proteinExistence type="predicted"/>
<organism evidence="2 3">
    <name type="scientific">Moraxella cuniculi DSM 21768</name>
    <dbReference type="NCBI Taxonomy" id="1122245"/>
    <lineage>
        <taxon>Bacteria</taxon>
        <taxon>Pseudomonadati</taxon>
        <taxon>Pseudomonadota</taxon>
        <taxon>Gammaproteobacteria</taxon>
        <taxon>Moraxellales</taxon>
        <taxon>Moraxellaceae</taxon>
        <taxon>Moraxella</taxon>
    </lineage>
</organism>
<keyword evidence="1" id="KW-0732">Signal</keyword>
<dbReference type="Proteomes" id="UP000187495">
    <property type="component" value="Unassembled WGS sequence"/>
</dbReference>
<dbReference type="EMBL" id="FTNU01000001">
    <property type="protein sequence ID" value="SIR71151.1"/>
    <property type="molecule type" value="Genomic_DNA"/>
</dbReference>
<evidence type="ECO:0000313" key="3">
    <source>
        <dbReference type="Proteomes" id="UP000187495"/>
    </source>
</evidence>
<reference evidence="3" key="1">
    <citation type="submission" date="2017-01" db="EMBL/GenBank/DDBJ databases">
        <authorList>
            <person name="Varghese N."/>
            <person name="Submissions S."/>
        </authorList>
    </citation>
    <scope>NUCLEOTIDE SEQUENCE [LARGE SCALE GENOMIC DNA]</scope>
    <source>
        <strain evidence="3">DSM 21768</strain>
    </source>
</reference>